<dbReference type="EMBL" id="HBUF01548497">
    <property type="protein sequence ID" value="CAG6758002.1"/>
    <property type="molecule type" value="Transcribed_RNA"/>
</dbReference>
<reference evidence="2" key="1">
    <citation type="submission" date="2021-05" db="EMBL/GenBank/DDBJ databases">
        <authorList>
            <person name="Alioto T."/>
            <person name="Alioto T."/>
            <person name="Gomez Garrido J."/>
        </authorList>
    </citation>
    <scope>NUCLEOTIDE SEQUENCE</scope>
</reference>
<name>A0A8D9A5F2_9HEMI</name>
<proteinExistence type="predicted"/>
<evidence type="ECO:0000313" key="2">
    <source>
        <dbReference type="EMBL" id="CAG6758002.1"/>
    </source>
</evidence>
<evidence type="ECO:0000256" key="1">
    <source>
        <dbReference type="SAM" id="Phobius"/>
    </source>
</evidence>
<feature type="transmembrane region" description="Helical" evidence="1">
    <location>
        <begin position="21"/>
        <end position="41"/>
    </location>
</feature>
<keyword evidence="1" id="KW-1133">Transmembrane helix</keyword>
<sequence>MHYCEKLEISSHGMFRITCPIYLHHLFLPPLSLSYLSLSHLSLPRLSLSYLSFPRLSLSHLSFPLLAFSYFSLPRRSLSHTLFQTLLTSHWQYLYLFISLLTIKTSAVTSDKVPIISMLGTTTIIVELEGECLHPHPTYQNNIRE</sequence>
<accession>A0A8D9A5F2</accession>
<keyword evidence="1" id="KW-0472">Membrane</keyword>
<dbReference type="AlphaFoldDB" id="A0A8D9A5F2"/>
<organism evidence="2">
    <name type="scientific">Cacopsylla melanoneura</name>
    <dbReference type="NCBI Taxonomy" id="428564"/>
    <lineage>
        <taxon>Eukaryota</taxon>
        <taxon>Metazoa</taxon>
        <taxon>Ecdysozoa</taxon>
        <taxon>Arthropoda</taxon>
        <taxon>Hexapoda</taxon>
        <taxon>Insecta</taxon>
        <taxon>Pterygota</taxon>
        <taxon>Neoptera</taxon>
        <taxon>Paraneoptera</taxon>
        <taxon>Hemiptera</taxon>
        <taxon>Sternorrhyncha</taxon>
        <taxon>Psylloidea</taxon>
        <taxon>Psyllidae</taxon>
        <taxon>Psyllinae</taxon>
        <taxon>Cacopsylla</taxon>
    </lineage>
</organism>
<protein>
    <submittedName>
        <fullName evidence="2">Uncharacterized protein</fullName>
    </submittedName>
</protein>
<keyword evidence="1" id="KW-0812">Transmembrane</keyword>